<dbReference type="InterPro" id="IPR023408">
    <property type="entry name" value="MscS_beta-dom_sf"/>
</dbReference>
<comment type="similarity">
    <text evidence="2">Belongs to the MscS (TC 1.A.23) family.</text>
</comment>
<sequence>MTHFLRGFAALCLTFLLWVGAGLAQTDIDYDAWTKLATRAEDVIEAGRASDAALEQLRAEIATYRETFLSAQSTSSDRISTLQAQLDALGPVPEDGTEDAEIAARRTELTDQLARLRTPVQRAVEAYSRADGLIREIDTMIRSRQTDALLELGPSPLNPQRWAPALEELVGAMYSVLGEVTNAWKSDVKQAEMRSNLPLIITLVLFAIVLVLRGRRWIGRAVEYLRGKTRRGTGVWSFIVSLGMILLPLLGLVALTNAAEATGMFGTRGLILLQHVPALGAILLFIRWLADQSFHRDDEIATVHFEATRRIEARAYFSLFGVLLAMRGLLNALATTANFEPDLLAVMDFPILLVCALFLFRFGQLLTGIGRHHPEDAEPLSEVAQFRNGLARLAGRITMGVAVVGPVMSGIGYTNAGTAMVYPTVLSLCLAGVVLILQRFVNDLYRMATDKSVSEAASLLPVLAGFLLVLLALPVLALIWGARVADLTELWTRFQEGFQMGDTRISPSDFLTFAIVFSIGYFATRLLQKGLRTSVLPRTRIDVGGQNAITSGVGYLGIFLAALVAITSAGLDLSNLAIVAGALSVGIGFGLQNIVSNFVSGIILLIERPIGEGDWIEVGGQHGIVRDISVRSTRIETFDKFDVIVPNADLVSGQVRNYTRGNLLGRIIVEVGVAYGTDTRKVEKILLDIARRHDAVMLNPAPGVDFMGFGADSLDFRVRAVLHDINQGLAVRTEMRHQIVEAFAREGIEIPFAQRDVWIRNPEALVGKQAPVPEPRPEPQKDEDNA</sequence>
<dbReference type="InterPro" id="IPR049278">
    <property type="entry name" value="MS_channel_C"/>
</dbReference>
<evidence type="ECO:0000256" key="7">
    <source>
        <dbReference type="SAM" id="MobiDB-lite"/>
    </source>
</evidence>
<keyword evidence="3" id="KW-1003">Cell membrane</keyword>
<evidence type="ECO:0000259" key="11">
    <source>
        <dbReference type="Pfam" id="PF12607"/>
    </source>
</evidence>
<feature type="transmembrane region" description="Helical" evidence="8">
    <location>
        <begin position="393"/>
        <end position="413"/>
    </location>
</feature>
<gene>
    <name evidence="13" type="ORF">VK792_18215</name>
</gene>
<comment type="subcellular location">
    <subcellularLocation>
        <location evidence="1">Cell membrane</location>
        <topology evidence="1">Multi-pass membrane protein</topology>
    </subcellularLocation>
</comment>
<feature type="domain" description="Mechanosensitive ion channel MscS C-terminal" evidence="12">
    <location>
        <begin position="668"/>
        <end position="750"/>
    </location>
</feature>
<dbReference type="InterPro" id="IPR006686">
    <property type="entry name" value="MscS_channel_CS"/>
</dbReference>
<feature type="transmembrane region" description="Helical" evidence="8">
    <location>
        <begin position="458"/>
        <end position="482"/>
    </location>
</feature>
<dbReference type="Gene3D" id="1.10.287.1260">
    <property type="match status" value="1"/>
</dbReference>
<dbReference type="Pfam" id="PF21082">
    <property type="entry name" value="MS_channel_3rd"/>
    <property type="match status" value="1"/>
</dbReference>
<evidence type="ECO:0000256" key="9">
    <source>
        <dbReference type="SAM" id="SignalP"/>
    </source>
</evidence>
<dbReference type="Gene3D" id="2.30.30.60">
    <property type="match status" value="1"/>
</dbReference>
<feature type="region of interest" description="Disordered" evidence="7">
    <location>
        <begin position="766"/>
        <end position="786"/>
    </location>
</feature>
<evidence type="ECO:0000256" key="1">
    <source>
        <dbReference type="ARBA" id="ARBA00004651"/>
    </source>
</evidence>
<protein>
    <submittedName>
        <fullName evidence="13">DUF3772 domain-containing protein</fullName>
    </submittedName>
</protein>
<keyword evidence="14" id="KW-1185">Reference proteome</keyword>
<evidence type="ECO:0000256" key="3">
    <source>
        <dbReference type="ARBA" id="ARBA00022475"/>
    </source>
</evidence>
<dbReference type="RefSeq" id="WP_326299301.1">
    <property type="nucleotide sequence ID" value="NZ_JAYLLH010000043.1"/>
</dbReference>
<dbReference type="InterPro" id="IPR022249">
    <property type="entry name" value="DUF3772"/>
</dbReference>
<dbReference type="InterPro" id="IPR011014">
    <property type="entry name" value="MscS_channel_TM-2"/>
</dbReference>
<evidence type="ECO:0000256" key="2">
    <source>
        <dbReference type="ARBA" id="ARBA00008017"/>
    </source>
</evidence>
<evidence type="ECO:0000256" key="8">
    <source>
        <dbReference type="SAM" id="Phobius"/>
    </source>
</evidence>
<dbReference type="PROSITE" id="PS01246">
    <property type="entry name" value="UPF0003"/>
    <property type="match status" value="1"/>
</dbReference>
<feature type="compositionally biased region" description="Basic and acidic residues" evidence="7">
    <location>
        <begin position="775"/>
        <end position="786"/>
    </location>
</feature>
<evidence type="ECO:0000259" key="10">
    <source>
        <dbReference type="Pfam" id="PF00924"/>
    </source>
</evidence>
<feature type="transmembrane region" description="Helical" evidence="8">
    <location>
        <begin position="577"/>
        <end position="606"/>
    </location>
</feature>
<dbReference type="InterPro" id="IPR011066">
    <property type="entry name" value="MscS_channel_C_sf"/>
</dbReference>
<feature type="transmembrane region" description="Helical" evidence="8">
    <location>
        <begin position="315"/>
        <end position="337"/>
    </location>
</feature>
<feature type="domain" description="Mechanosensitive ion channel MscS" evidence="10">
    <location>
        <begin position="593"/>
        <end position="660"/>
    </location>
</feature>
<feature type="transmembrane region" description="Helical" evidence="8">
    <location>
        <begin position="510"/>
        <end position="527"/>
    </location>
</feature>
<feature type="transmembrane region" description="Helical" evidence="8">
    <location>
        <begin position="271"/>
        <end position="290"/>
    </location>
</feature>
<comment type="caution">
    <text evidence="13">The sequence shown here is derived from an EMBL/GenBank/DDBJ whole genome shotgun (WGS) entry which is preliminary data.</text>
</comment>
<evidence type="ECO:0000313" key="14">
    <source>
        <dbReference type="Proteomes" id="UP001348149"/>
    </source>
</evidence>
<feature type="chain" id="PRO_5045176107" evidence="9">
    <location>
        <begin position="25"/>
        <end position="786"/>
    </location>
</feature>
<organism evidence="13 14">
    <name type="scientific">Mesobacterium hydrothermale</name>
    <dbReference type="NCBI Taxonomy" id="3111907"/>
    <lineage>
        <taxon>Bacteria</taxon>
        <taxon>Pseudomonadati</taxon>
        <taxon>Pseudomonadota</taxon>
        <taxon>Alphaproteobacteria</taxon>
        <taxon>Rhodobacterales</taxon>
        <taxon>Roseobacteraceae</taxon>
        <taxon>Mesobacterium</taxon>
    </lineage>
</organism>
<keyword evidence="5 8" id="KW-1133">Transmembrane helix</keyword>
<dbReference type="Pfam" id="PF00924">
    <property type="entry name" value="MS_channel_2nd"/>
    <property type="match status" value="1"/>
</dbReference>
<dbReference type="InterPro" id="IPR006685">
    <property type="entry name" value="MscS_channel_2nd"/>
</dbReference>
<dbReference type="PANTHER" id="PTHR30347">
    <property type="entry name" value="POTASSIUM CHANNEL RELATED"/>
    <property type="match status" value="1"/>
</dbReference>
<dbReference type="SUPFAM" id="SSF82861">
    <property type="entry name" value="Mechanosensitive channel protein MscS (YggB), transmembrane region"/>
    <property type="match status" value="1"/>
</dbReference>
<feature type="transmembrane region" description="Helical" evidence="8">
    <location>
        <begin position="548"/>
        <end position="571"/>
    </location>
</feature>
<dbReference type="SUPFAM" id="SSF82689">
    <property type="entry name" value="Mechanosensitive channel protein MscS (YggB), C-terminal domain"/>
    <property type="match status" value="1"/>
</dbReference>
<evidence type="ECO:0000256" key="6">
    <source>
        <dbReference type="ARBA" id="ARBA00023136"/>
    </source>
</evidence>
<dbReference type="InterPro" id="IPR010920">
    <property type="entry name" value="LSM_dom_sf"/>
</dbReference>
<feature type="domain" description="DUF3772" evidence="11">
    <location>
        <begin position="121"/>
        <end position="169"/>
    </location>
</feature>
<dbReference type="SUPFAM" id="SSF50182">
    <property type="entry name" value="Sm-like ribonucleoproteins"/>
    <property type="match status" value="1"/>
</dbReference>
<dbReference type="Proteomes" id="UP001348149">
    <property type="component" value="Unassembled WGS sequence"/>
</dbReference>
<feature type="signal peptide" evidence="9">
    <location>
        <begin position="1"/>
        <end position="24"/>
    </location>
</feature>
<keyword evidence="4 8" id="KW-0812">Transmembrane</keyword>
<feature type="transmembrane region" description="Helical" evidence="8">
    <location>
        <begin position="343"/>
        <end position="362"/>
    </location>
</feature>
<dbReference type="InterPro" id="IPR052702">
    <property type="entry name" value="MscS-like_channel"/>
</dbReference>
<evidence type="ECO:0000256" key="5">
    <source>
        <dbReference type="ARBA" id="ARBA00022989"/>
    </source>
</evidence>
<keyword evidence="6 8" id="KW-0472">Membrane</keyword>
<dbReference type="Gene3D" id="3.30.70.100">
    <property type="match status" value="1"/>
</dbReference>
<feature type="transmembrane region" description="Helical" evidence="8">
    <location>
        <begin position="419"/>
        <end position="437"/>
    </location>
</feature>
<accession>A0ABU6HMA3</accession>
<proteinExistence type="inferred from homology"/>
<dbReference type="Pfam" id="PF12607">
    <property type="entry name" value="DUF3772"/>
    <property type="match status" value="1"/>
</dbReference>
<feature type="transmembrane region" description="Helical" evidence="8">
    <location>
        <begin position="197"/>
        <end position="214"/>
    </location>
</feature>
<evidence type="ECO:0000259" key="12">
    <source>
        <dbReference type="Pfam" id="PF21082"/>
    </source>
</evidence>
<name>A0ABU6HMA3_9RHOB</name>
<keyword evidence="9" id="KW-0732">Signal</keyword>
<feature type="transmembrane region" description="Helical" evidence="8">
    <location>
        <begin position="235"/>
        <end position="259"/>
    </location>
</feature>
<dbReference type="PANTHER" id="PTHR30347:SF1">
    <property type="entry name" value="MECHANOSENSITIVE CHANNEL MSCK"/>
    <property type="match status" value="1"/>
</dbReference>
<evidence type="ECO:0000256" key="4">
    <source>
        <dbReference type="ARBA" id="ARBA00022692"/>
    </source>
</evidence>
<evidence type="ECO:0000313" key="13">
    <source>
        <dbReference type="EMBL" id="MEC3863232.1"/>
    </source>
</evidence>
<reference evidence="13 14" key="1">
    <citation type="submission" date="2024-01" db="EMBL/GenBank/DDBJ databases">
        <title>Mesobacterium rodlantinim sp. nov., isolated from shallow sea hydrothermal systems off Kueishantao Island.</title>
        <authorList>
            <person name="Su Z."/>
            <person name="Tang K."/>
        </authorList>
    </citation>
    <scope>NUCLEOTIDE SEQUENCE [LARGE SCALE GENOMIC DNA]</scope>
    <source>
        <strain evidence="13 14">TK19101</strain>
    </source>
</reference>
<dbReference type="EMBL" id="JAYLLH010000043">
    <property type="protein sequence ID" value="MEC3863232.1"/>
    <property type="molecule type" value="Genomic_DNA"/>
</dbReference>